<feature type="compositionally biased region" description="Acidic residues" evidence="2">
    <location>
        <begin position="19"/>
        <end position="45"/>
    </location>
</feature>
<evidence type="ECO:0000256" key="2">
    <source>
        <dbReference type="SAM" id="MobiDB-lite"/>
    </source>
</evidence>
<feature type="region of interest" description="Disordered" evidence="2">
    <location>
        <begin position="837"/>
        <end position="865"/>
    </location>
</feature>
<dbReference type="EMBL" id="KV722440">
    <property type="protein sequence ID" value="OCH88897.1"/>
    <property type="molecule type" value="Genomic_DNA"/>
</dbReference>
<dbReference type="InterPro" id="IPR011990">
    <property type="entry name" value="TPR-like_helical_dom_sf"/>
</dbReference>
<dbReference type="OrthoDB" id="9991317at2759"/>
<dbReference type="GO" id="GO:0006383">
    <property type="term" value="P:transcription by RNA polymerase III"/>
    <property type="evidence" value="ECO:0007669"/>
    <property type="project" value="InterPro"/>
</dbReference>
<dbReference type="InterPro" id="IPR039340">
    <property type="entry name" value="Tfc4/TFIIIC-102/Sfc4"/>
</dbReference>
<feature type="compositionally biased region" description="Acidic residues" evidence="2">
    <location>
        <begin position="846"/>
        <end position="855"/>
    </location>
</feature>
<feature type="region of interest" description="Disordered" evidence="2">
    <location>
        <begin position="1"/>
        <end position="58"/>
    </location>
</feature>
<keyword evidence="4" id="KW-1185">Reference proteome</keyword>
<protein>
    <submittedName>
        <fullName evidence="3">TPR-like protein</fullName>
    </submittedName>
</protein>
<name>A0A8E2AYD6_9APHY</name>
<evidence type="ECO:0000313" key="3">
    <source>
        <dbReference type="EMBL" id="OCH88897.1"/>
    </source>
</evidence>
<gene>
    <name evidence="3" type="ORF">OBBRIDRAFT_733540</name>
</gene>
<dbReference type="PROSITE" id="PS50005">
    <property type="entry name" value="TPR"/>
    <property type="match status" value="1"/>
</dbReference>
<reference evidence="3 4" key="1">
    <citation type="submission" date="2016-07" db="EMBL/GenBank/DDBJ databases">
        <title>Draft genome of the white-rot fungus Obba rivulosa 3A-2.</title>
        <authorList>
            <consortium name="DOE Joint Genome Institute"/>
            <person name="Miettinen O."/>
            <person name="Riley R."/>
            <person name="Acob R."/>
            <person name="Barry K."/>
            <person name="Cullen D."/>
            <person name="De Vries R."/>
            <person name="Hainaut M."/>
            <person name="Hatakka A."/>
            <person name="Henrissat B."/>
            <person name="Hilden K."/>
            <person name="Kuo R."/>
            <person name="Labutti K."/>
            <person name="Lipzen A."/>
            <person name="Makela M.R."/>
            <person name="Sandor L."/>
            <person name="Spatafora J.W."/>
            <person name="Grigoriev I.V."/>
            <person name="Hibbett D.S."/>
        </authorList>
    </citation>
    <scope>NUCLEOTIDE SEQUENCE [LARGE SCALE GENOMIC DNA]</scope>
    <source>
        <strain evidence="3 4">3A-2</strain>
    </source>
</reference>
<dbReference type="Proteomes" id="UP000250043">
    <property type="component" value="Unassembled WGS sequence"/>
</dbReference>
<evidence type="ECO:0000256" key="1">
    <source>
        <dbReference type="PROSITE-ProRule" id="PRU00339"/>
    </source>
</evidence>
<feature type="compositionally biased region" description="Basic and acidic residues" evidence="2">
    <location>
        <begin position="46"/>
        <end position="58"/>
    </location>
</feature>
<proteinExistence type="predicted"/>
<sequence length="1038" mass="115561">MSLRDHSDEPDFDQRTESSDDASEYEESEDASEEESEDDDEDVDDRDAVADAEETRAEAAIEGDFDRLVQGIRQGAAASGAALLGKDWDFDLAEKEAEFRDDLRAASGVGRTKGSRKRGRRAGPVLSQQVKALIGEGNQAYVDNDLPETIRIMQEVIRIEPRAPAAWSVLAQCYADRGEPQRALQLRIMGAHLLHDADEWERLARQSLEMGHSKEALYCFGKVTSLDPANVNALWDRATLAKSIGELRTASRSHTCAPNLLARNALLTLLKRLPHNLTVLDELRPLLIELAELPLCATLFAAAFAHYHAAFPSGAGRDPFDPAPAADVPGGGFGPLHLLVLADLHNTLGAHEQAVAVIRSGYRWLQGRAAQRWWDACEDDREYDVDGREGRPRAEGEVQPGMYPLDVNARHRLAIARIKMGDVEEGKRHAGAILAQDVAEYAPLFAEIADAYYEREMYADAGHIYEILGADAGTSSLYVILQAAACRRMVGDLKEAAEMYEHVIAADQAHNEAKFKLAEIYEILNEPRKALDLVLQIIDARKRRPRAGAADEPPPEPGSSSLFEERARAKGKAPAARPANRLTPAQLRALEAQKERETAQGWRRVRELWARAQAGEPEAEREWLVEAEKLVEAFRETRNLFLASRHLGFRGMFPRTARKLSAEQSEESMASRLQLELGIITRTKVKSEGAKGERLNAFRTITFDDWLRLFMQYAFLLTKRDQYDMAQEILRHITFSNAYQTRSAQDTIRIALMACAIHARKFGTVVEQSRKLVNAHQFNNEPLRILLASLGSGLQATDAFLASTLSKHLLRELKVADAAVKNKDALRWNPTLRRYGPGGASSKADDADDALEEDADVPKDDSVLTADKSSGAGAFLPTKDNPINVALYGQLCLASRSYQSALFYLLHAYDYCPHDPMICLCLAIASFGRAMQRQADNRHHLVAQGTAFLSQYRKLRGADAAGMDEVEYNFGRAFQQLGLYTLAVRHYERVLEMAEIRLQTDEQAYGLAREAAYNLSQVYVITGATPLAQELYRRWLSI</sequence>
<dbReference type="Gene3D" id="1.25.40.10">
    <property type="entry name" value="Tetratricopeptide repeat domain"/>
    <property type="match status" value="3"/>
</dbReference>
<dbReference type="PANTHER" id="PTHR23082">
    <property type="entry name" value="TRANSCRIPTION INITIATION FACTOR IIIC TFIIIC , POLYPEPTIDE 3-RELATED"/>
    <property type="match status" value="1"/>
</dbReference>
<dbReference type="GO" id="GO:0000127">
    <property type="term" value="C:transcription factor TFIIIC complex"/>
    <property type="evidence" value="ECO:0007669"/>
    <property type="project" value="TreeGrafter"/>
</dbReference>
<feature type="region of interest" description="Disordered" evidence="2">
    <location>
        <begin position="544"/>
        <end position="584"/>
    </location>
</feature>
<dbReference type="InterPro" id="IPR019734">
    <property type="entry name" value="TPR_rpt"/>
</dbReference>
<feature type="compositionally biased region" description="Basic and acidic residues" evidence="2">
    <location>
        <begin position="1"/>
        <end position="18"/>
    </location>
</feature>
<accession>A0A8E2AYD6</accession>
<dbReference type="SMART" id="SM00028">
    <property type="entry name" value="TPR"/>
    <property type="match status" value="5"/>
</dbReference>
<keyword evidence="1" id="KW-0802">TPR repeat</keyword>
<evidence type="ECO:0000313" key="4">
    <source>
        <dbReference type="Proteomes" id="UP000250043"/>
    </source>
</evidence>
<dbReference type="SUPFAM" id="SSF48452">
    <property type="entry name" value="TPR-like"/>
    <property type="match status" value="3"/>
</dbReference>
<dbReference type="AlphaFoldDB" id="A0A8E2AYD6"/>
<dbReference type="PANTHER" id="PTHR23082:SF0">
    <property type="entry name" value="GENERAL TRANSCRIPTION FACTOR 3C POLYPEPTIDE 3"/>
    <property type="match status" value="1"/>
</dbReference>
<organism evidence="3 4">
    <name type="scientific">Obba rivulosa</name>
    <dbReference type="NCBI Taxonomy" id="1052685"/>
    <lineage>
        <taxon>Eukaryota</taxon>
        <taxon>Fungi</taxon>
        <taxon>Dikarya</taxon>
        <taxon>Basidiomycota</taxon>
        <taxon>Agaricomycotina</taxon>
        <taxon>Agaricomycetes</taxon>
        <taxon>Polyporales</taxon>
        <taxon>Gelatoporiaceae</taxon>
        <taxon>Obba</taxon>
    </lineage>
</organism>
<feature type="repeat" description="TPR" evidence="1">
    <location>
        <begin position="197"/>
        <end position="230"/>
    </location>
</feature>